<proteinExistence type="predicted"/>
<dbReference type="Proteomes" id="UP000243168">
    <property type="component" value="Unassembled WGS sequence"/>
</dbReference>
<accession>A0A1A7PYF4</accession>
<reference evidence="1 2" key="1">
    <citation type="submission" date="2014-11" db="EMBL/GenBank/DDBJ databases">
        <title>Pan-genome of Gallibacterium spp.</title>
        <authorList>
            <person name="Kudirkiene E."/>
            <person name="Bojesen A.M."/>
        </authorList>
    </citation>
    <scope>NUCLEOTIDE SEQUENCE [LARGE SCALE GENOMIC DNA]</scope>
    <source>
        <strain evidence="1 2">F298</strain>
    </source>
</reference>
<comment type="caution">
    <text evidence="1">The sequence shown here is derived from an EMBL/GenBank/DDBJ whole genome shotgun (WGS) entry which is preliminary data.</text>
</comment>
<evidence type="ECO:0000313" key="2">
    <source>
        <dbReference type="Proteomes" id="UP000243168"/>
    </source>
</evidence>
<dbReference type="RefSeq" id="WP_065235114.1">
    <property type="nucleotide sequence ID" value="NZ_JTJS01000110.1"/>
</dbReference>
<gene>
    <name evidence="1" type="ORF">QV07_08905</name>
</gene>
<dbReference type="EMBL" id="JTJS01000110">
    <property type="protein sequence ID" value="OBX06190.1"/>
    <property type="molecule type" value="Genomic_DNA"/>
</dbReference>
<dbReference type="AlphaFoldDB" id="A0A1A7PYF4"/>
<evidence type="ECO:0000313" key="1">
    <source>
        <dbReference type="EMBL" id="OBX06190.1"/>
    </source>
</evidence>
<name>A0A1A7PYF4_9PAST</name>
<sequence length="127" mass="14901">MKVTITIPQVHYRDEDDNDGIIVFNKVNWDSKTGELTGDKRAITFLKWAADNKMGEEYGAYPSMYRVENPFTNPSDMAHVLRAHGINLPDELLGYDVEWGFNQQYFEQWETEQEYLARGEKPPQYEF</sequence>
<protein>
    <submittedName>
        <fullName evidence="1">Uncharacterized protein</fullName>
    </submittedName>
</protein>
<organism evidence="1 2">
    <name type="scientific">Gallibacterium genomosp. 3</name>
    <dbReference type="NCBI Taxonomy" id="505345"/>
    <lineage>
        <taxon>Bacteria</taxon>
        <taxon>Pseudomonadati</taxon>
        <taxon>Pseudomonadota</taxon>
        <taxon>Gammaproteobacteria</taxon>
        <taxon>Pasteurellales</taxon>
        <taxon>Pasteurellaceae</taxon>
        <taxon>Gallibacterium</taxon>
    </lineage>
</organism>